<dbReference type="InterPro" id="IPR019734">
    <property type="entry name" value="TPR_rpt"/>
</dbReference>
<accession>A0A402CZL1</accession>
<dbReference type="KEGG" id="ccot:CCAX7_59930"/>
<evidence type="ECO:0000313" key="1">
    <source>
        <dbReference type="EMBL" id="BDI33942.1"/>
    </source>
</evidence>
<sequence>MTVQEHLDRADRLAWGDQEPVEAKREYEAAIACDPSMVEPHVRLSGLYQVHFRDLGSALAEIRTAITLAPNWVDLRLSCANLLHQLGRSDDAIACYGEAILLDPKDRRAKTNLAYCFYELLRYQDAILAFHQCINMKSSKGYYGDRFFLADAYCANGQIEEAIKQWKIVAKWEPRDADANSMPVEARKMLAKYAQ</sequence>
<organism evidence="1 2">
    <name type="scientific">Capsulimonas corticalis</name>
    <dbReference type="NCBI Taxonomy" id="2219043"/>
    <lineage>
        <taxon>Bacteria</taxon>
        <taxon>Bacillati</taxon>
        <taxon>Armatimonadota</taxon>
        <taxon>Armatimonadia</taxon>
        <taxon>Capsulimonadales</taxon>
        <taxon>Capsulimonadaceae</taxon>
        <taxon>Capsulimonas</taxon>
    </lineage>
</organism>
<reference evidence="1 2" key="1">
    <citation type="journal article" date="2019" name="Int. J. Syst. Evol. Microbiol.">
        <title>Capsulimonas corticalis gen. nov., sp. nov., an aerobic capsulated bacterium, of a novel bacterial order, Capsulimonadales ord. nov., of the class Armatimonadia of the phylum Armatimonadetes.</title>
        <authorList>
            <person name="Li J."/>
            <person name="Kudo C."/>
            <person name="Tonouchi A."/>
        </authorList>
    </citation>
    <scope>NUCLEOTIDE SEQUENCE [LARGE SCALE GENOMIC DNA]</scope>
    <source>
        <strain evidence="1 2">AX-7</strain>
    </source>
</reference>
<protein>
    <submittedName>
        <fullName evidence="1">Uncharacterized protein</fullName>
    </submittedName>
</protein>
<dbReference type="PANTHER" id="PTHR44366:SF1">
    <property type="entry name" value="UDP-N-ACETYLGLUCOSAMINE--PEPTIDE N-ACETYLGLUCOSAMINYLTRANSFERASE 110 KDA SUBUNIT"/>
    <property type="match status" value="1"/>
</dbReference>
<dbReference type="Pfam" id="PF13432">
    <property type="entry name" value="TPR_16"/>
    <property type="match status" value="1"/>
</dbReference>
<dbReference type="InterPro" id="IPR037919">
    <property type="entry name" value="OGT"/>
</dbReference>
<dbReference type="GO" id="GO:0097363">
    <property type="term" value="F:protein O-acetylglucosaminyltransferase activity"/>
    <property type="evidence" value="ECO:0007669"/>
    <property type="project" value="TreeGrafter"/>
</dbReference>
<dbReference type="InterPro" id="IPR011990">
    <property type="entry name" value="TPR-like_helical_dom_sf"/>
</dbReference>
<gene>
    <name evidence="1" type="ORF">CCAX7_59930</name>
</gene>
<dbReference type="AlphaFoldDB" id="A0A402CZL1"/>
<dbReference type="PANTHER" id="PTHR44366">
    <property type="entry name" value="UDP-N-ACETYLGLUCOSAMINE--PEPTIDE N-ACETYLGLUCOSAMINYLTRANSFERASE 110 KDA SUBUNIT"/>
    <property type="match status" value="1"/>
</dbReference>
<keyword evidence="2" id="KW-1185">Reference proteome</keyword>
<dbReference type="SMART" id="SM00028">
    <property type="entry name" value="TPR"/>
    <property type="match status" value="3"/>
</dbReference>
<dbReference type="SUPFAM" id="SSF48452">
    <property type="entry name" value="TPR-like"/>
    <property type="match status" value="1"/>
</dbReference>
<name>A0A402CZL1_9BACT</name>
<dbReference type="RefSeq" id="WP_119322743.1">
    <property type="nucleotide sequence ID" value="NZ_AP025739.1"/>
</dbReference>
<evidence type="ECO:0000313" key="2">
    <source>
        <dbReference type="Proteomes" id="UP000287394"/>
    </source>
</evidence>
<dbReference type="OrthoDB" id="5450625at2"/>
<dbReference type="GO" id="GO:0006493">
    <property type="term" value="P:protein O-linked glycosylation"/>
    <property type="evidence" value="ECO:0007669"/>
    <property type="project" value="InterPro"/>
</dbReference>
<dbReference type="Gene3D" id="1.25.40.10">
    <property type="entry name" value="Tetratricopeptide repeat domain"/>
    <property type="match status" value="2"/>
</dbReference>
<dbReference type="EMBL" id="AP025739">
    <property type="protein sequence ID" value="BDI33942.1"/>
    <property type="molecule type" value="Genomic_DNA"/>
</dbReference>
<dbReference type="Proteomes" id="UP000287394">
    <property type="component" value="Chromosome"/>
</dbReference>
<proteinExistence type="predicted"/>